<evidence type="ECO:0000256" key="4">
    <source>
        <dbReference type="SAM" id="MobiDB-lite"/>
    </source>
</evidence>
<feature type="compositionally biased region" description="Basic and acidic residues" evidence="4">
    <location>
        <begin position="147"/>
        <end position="159"/>
    </location>
</feature>
<keyword evidence="3" id="KW-1015">Disulfide bond</keyword>
<dbReference type="Gene3D" id="3.30.60.30">
    <property type="match status" value="2"/>
</dbReference>
<feature type="chain" id="PRO_5043909301" description="Kazal-like domain-containing protein" evidence="5">
    <location>
        <begin position="20"/>
        <end position="232"/>
    </location>
</feature>
<evidence type="ECO:0000256" key="3">
    <source>
        <dbReference type="ARBA" id="ARBA00023157"/>
    </source>
</evidence>
<dbReference type="SUPFAM" id="SSF100895">
    <property type="entry name" value="Kazal-type serine protease inhibitors"/>
    <property type="match status" value="2"/>
</dbReference>
<reference evidence="7" key="1">
    <citation type="submission" date="2024-01" db="EMBL/GenBank/DDBJ databases">
        <authorList>
            <person name="Webb A."/>
        </authorList>
    </citation>
    <scope>NUCLEOTIDE SEQUENCE</scope>
    <source>
        <strain evidence="7">Pm1</strain>
    </source>
</reference>
<dbReference type="PANTHER" id="PTHR10913">
    <property type="entry name" value="FOLLISTATIN-RELATED"/>
    <property type="match status" value="1"/>
</dbReference>
<organism evidence="7 8">
    <name type="scientific">Peronospora matthiolae</name>
    <dbReference type="NCBI Taxonomy" id="2874970"/>
    <lineage>
        <taxon>Eukaryota</taxon>
        <taxon>Sar</taxon>
        <taxon>Stramenopiles</taxon>
        <taxon>Oomycota</taxon>
        <taxon>Peronosporomycetes</taxon>
        <taxon>Peronosporales</taxon>
        <taxon>Peronosporaceae</taxon>
        <taxon>Peronospora</taxon>
    </lineage>
</organism>
<keyword evidence="2" id="KW-0722">Serine protease inhibitor</keyword>
<dbReference type="EMBL" id="CAKLBY020000195">
    <property type="protein sequence ID" value="CAK7933779.1"/>
    <property type="molecule type" value="Genomic_DNA"/>
</dbReference>
<feature type="region of interest" description="Disordered" evidence="4">
    <location>
        <begin position="28"/>
        <end position="74"/>
    </location>
</feature>
<evidence type="ECO:0000256" key="5">
    <source>
        <dbReference type="SAM" id="SignalP"/>
    </source>
</evidence>
<dbReference type="InterPro" id="IPR036058">
    <property type="entry name" value="Kazal_dom_sf"/>
</dbReference>
<proteinExistence type="predicted"/>
<evidence type="ECO:0000256" key="1">
    <source>
        <dbReference type="ARBA" id="ARBA00022690"/>
    </source>
</evidence>
<keyword evidence="5" id="KW-0732">Signal</keyword>
<dbReference type="Pfam" id="PF07648">
    <property type="entry name" value="Kazal_2"/>
    <property type="match status" value="2"/>
</dbReference>
<evidence type="ECO:0000313" key="8">
    <source>
        <dbReference type="Proteomes" id="UP001162060"/>
    </source>
</evidence>
<comment type="caution">
    <text evidence="7">The sequence shown here is derived from an EMBL/GenBank/DDBJ whole genome shotgun (WGS) entry which is preliminary data.</text>
</comment>
<keyword evidence="1" id="KW-0646">Protease inhibitor</keyword>
<feature type="region of interest" description="Disordered" evidence="4">
    <location>
        <begin position="211"/>
        <end position="232"/>
    </location>
</feature>
<evidence type="ECO:0000259" key="6">
    <source>
        <dbReference type="Pfam" id="PF07648"/>
    </source>
</evidence>
<feature type="domain" description="Kazal-like" evidence="6">
    <location>
        <begin position="167"/>
        <end position="195"/>
    </location>
</feature>
<name>A0AAV1ULD3_9STRA</name>
<dbReference type="InterPro" id="IPR002350">
    <property type="entry name" value="Kazal_dom"/>
</dbReference>
<dbReference type="Proteomes" id="UP001162060">
    <property type="component" value="Unassembled WGS sequence"/>
</dbReference>
<dbReference type="GO" id="GO:0005576">
    <property type="term" value="C:extracellular region"/>
    <property type="evidence" value="ECO:0007669"/>
    <property type="project" value="TreeGrafter"/>
</dbReference>
<dbReference type="PANTHER" id="PTHR10913:SF45">
    <property type="entry name" value="FOLLISTATIN, ISOFORM A-RELATED"/>
    <property type="match status" value="1"/>
</dbReference>
<evidence type="ECO:0000313" key="7">
    <source>
        <dbReference type="EMBL" id="CAK7933779.1"/>
    </source>
</evidence>
<feature type="region of interest" description="Disordered" evidence="4">
    <location>
        <begin position="124"/>
        <end position="167"/>
    </location>
</feature>
<dbReference type="AlphaFoldDB" id="A0AAV1ULD3"/>
<gene>
    <name evidence="7" type="ORF">PM001_LOCUS18929</name>
</gene>
<protein>
    <recommendedName>
        <fullName evidence="6">Kazal-like domain-containing protein</fullName>
    </recommendedName>
</protein>
<dbReference type="InterPro" id="IPR050653">
    <property type="entry name" value="Prot_Inhib_GrowthFact_Antg"/>
</dbReference>
<feature type="domain" description="Kazal-like" evidence="6">
    <location>
        <begin position="74"/>
        <end position="110"/>
    </location>
</feature>
<sequence>MKLSIVLVLAATAIATVHAGNLAAADNLSSKSAPKHDGTTEESDDSPDTLEVGGRGTDSTAGEGPANESVPADCPDVCPQVYNLVTDESGTSYPNDCMMRVAKCKAKEKVVDVVEKLEKLYGKQSGASRDDDGNKSVGNDETSEDDAASKADGRDEDPPQVKCPNVLCPDVYSPVTDEKGNEYSNQCYMDVAKCQGPRENVLDEYKRIYGKEFGADREDESKAKSGGKSLRQ</sequence>
<accession>A0AAV1ULD3</accession>
<feature type="compositionally biased region" description="Basic and acidic residues" evidence="4">
    <location>
        <begin position="211"/>
        <end position="223"/>
    </location>
</feature>
<feature type="signal peptide" evidence="5">
    <location>
        <begin position="1"/>
        <end position="19"/>
    </location>
</feature>
<evidence type="ECO:0000256" key="2">
    <source>
        <dbReference type="ARBA" id="ARBA00022900"/>
    </source>
</evidence>
<dbReference type="CDD" id="cd00104">
    <property type="entry name" value="KAZAL_FS"/>
    <property type="match status" value="2"/>
</dbReference>